<dbReference type="PANTHER" id="PTHR43280">
    <property type="entry name" value="ARAC-FAMILY TRANSCRIPTIONAL REGULATOR"/>
    <property type="match status" value="1"/>
</dbReference>
<evidence type="ECO:0000256" key="1">
    <source>
        <dbReference type="ARBA" id="ARBA00023015"/>
    </source>
</evidence>
<evidence type="ECO:0000256" key="5">
    <source>
        <dbReference type="SAM" id="Phobius"/>
    </source>
</evidence>
<keyword evidence="2" id="KW-0238">DNA-binding</keyword>
<dbReference type="InterPro" id="IPR009057">
    <property type="entry name" value="Homeodomain-like_sf"/>
</dbReference>
<dbReference type="GO" id="GO:0043565">
    <property type="term" value="F:sequence-specific DNA binding"/>
    <property type="evidence" value="ECO:0007669"/>
    <property type="project" value="InterPro"/>
</dbReference>
<keyword evidence="3" id="KW-0804">Transcription</keyword>
<dbReference type="SMART" id="SM00342">
    <property type="entry name" value="HTH_ARAC"/>
    <property type="match status" value="1"/>
</dbReference>
<dbReference type="PROSITE" id="PS00041">
    <property type="entry name" value="HTH_ARAC_FAMILY_1"/>
    <property type="match status" value="1"/>
</dbReference>
<dbReference type="EMBL" id="JACXJA010000001">
    <property type="protein sequence ID" value="MBD2860555.1"/>
    <property type="molecule type" value="Genomic_DNA"/>
</dbReference>
<evidence type="ECO:0000313" key="7">
    <source>
        <dbReference type="EMBL" id="MBD2860555.1"/>
    </source>
</evidence>
<keyword evidence="5" id="KW-0812">Transmembrane</keyword>
<keyword evidence="5" id="KW-0472">Membrane</keyword>
<protein>
    <submittedName>
        <fullName evidence="7">Helix-turn-helix transcriptional regulator</fullName>
    </submittedName>
</protein>
<dbReference type="PROSITE" id="PS01124">
    <property type="entry name" value="HTH_ARAC_FAMILY_2"/>
    <property type="match status" value="1"/>
</dbReference>
<dbReference type="Pfam" id="PF12833">
    <property type="entry name" value="HTH_18"/>
    <property type="match status" value="1"/>
</dbReference>
<dbReference type="Proteomes" id="UP000639396">
    <property type="component" value="Unassembled WGS sequence"/>
</dbReference>
<sequence>MTFRLRWFRNTLFVRLMIGFSTVIAISFAFNALSFHVFSGSIRDELIRYNTLNLSNTANGYEKQLGLLNDLLDSFYFNGTLDGLDNRRSDGGVGFESINRVIGQFKAIADDYNLYVNDAFVYYRDSDSLMNKTSLHTSQDMFENYYKSEAYPREFWTRQFELDYSMKLYPAATFQTPRLDTSLSGSGVYFPLIVKSKLYSHAYMGAMLDAAAMFEHLHLSVNDNFYIVDDAGSLYYRSAGLDPDELPLRFGEGGTHPIHGKYYFTHRSAATGLTYVNVIPFEHISRQMNGLRLILIGFITLSVMISLVLSVPLSSKIRRPIQTILESLKHGRGMTAAAGRSNIHEFMQIRDGIDRMFDSMHRKDSLLRKYGYLDKLKDTNLNHEDVQQLIDGERAHFFVMFHIHYINRVQPSAEWQRKSTYVLEFVHLTFNEAFPDSVTLQIEKDVIVSIVFPKDEGAETVLFEKLHYLKQVFDHDKRYYHLTIAFHPQLRLPPEFAPACREAGAMIRKRKLNDETQIITDPSPPDEPPPFTPDEERQFMDSLSAGNARNMGSLVGRSLERLRKLDAGESVYKQFAHTIVSKVLLTLMANNIDTRELHPEQSPFDEIDTFVSSEQFETFLESLLRQTAAFLEEKRAQKDPIVDFVRNFIEQRYGDDLYLDLIADKLNISPGYLRQYYKEKTGQSVSDSVDGVRIRQAKRFLAETDWKVHEIAAKVGYRNANSFIRMFRRLTNVTPGEYRRGIATGDIRGEHADATDGQT</sequence>
<dbReference type="InterPro" id="IPR018062">
    <property type="entry name" value="HTH_AraC-typ_CS"/>
</dbReference>
<dbReference type="RefSeq" id="WP_190923782.1">
    <property type="nucleotide sequence ID" value="NZ_JACXJA010000001.1"/>
</dbReference>
<accession>A0A927GXI4</accession>
<evidence type="ECO:0000256" key="4">
    <source>
        <dbReference type="SAM" id="MobiDB-lite"/>
    </source>
</evidence>
<feature type="region of interest" description="Disordered" evidence="4">
    <location>
        <begin position="514"/>
        <end position="537"/>
    </location>
</feature>
<feature type="compositionally biased region" description="Pro residues" evidence="4">
    <location>
        <begin position="522"/>
        <end position="532"/>
    </location>
</feature>
<evidence type="ECO:0000256" key="3">
    <source>
        <dbReference type="ARBA" id="ARBA00023163"/>
    </source>
</evidence>
<evidence type="ECO:0000256" key="2">
    <source>
        <dbReference type="ARBA" id="ARBA00023125"/>
    </source>
</evidence>
<evidence type="ECO:0000313" key="8">
    <source>
        <dbReference type="Proteomes" id="UP000639396"/>
    </source>
</evidence>
<dbReference type="GO" id="GO:0003700">
    <property type="term" value="F:DNA-binding transcription factor activity"/>
    <property type="evidence" value="ECO:0007669"/>
    <property type="project" value="InterPro"/>
</dbReference>
<proteinExistence type="predicted"/>
<reference evidence="7" key="1">
    <citation type="submission" date="2020-09" db="EMBL/GenBank/DDBJ databases">
        <title>A novel bacterium of genus Paenibacillus, isolated from South China Sea.</title>
        <authorList>
            <person name="Huang H."/>
            <person name="Mo K."/>
            <person name="Hu Y."/>
        </authorList>
    </citation>
    <scope>NUCLEOTIDE SEQUENCE</scope>
    <source>
        <strain evidence="7">IB182363</strain>
    </source>
</reference>
<dbReference type="InterPro" id="IPR020449">
    <property type="entry name" value="Tscrpt_reg_AraC-type_HTH"/>
</dbReference>
<organism evidence="7 8">
    <name type="scientific">Paenibacillus oceani</name>
    <dbReference type="NCBI Taxonomy" id="2772510"/>
    <lineage>
        <taxon>Bacteria</taxon>
        <taxon>Bacillati</taxon>
        <taxon>Bacillota</taxon>
        <taxon>Bacilli</taxon>
        <taxon>Bacillales</taxon>
        <taxon>Paenibacillaceae</taxon>
        <taxon>Paenibacillus</taxon>
    </lineage>
</organism>
<comment type="caution">
    <text evidence="7">The sequence shown here is derived from an EMBL/GenBank/DDBJ whole genome shotgun (WGS) entry which is preliminary data.</text>
</comment>
<dbReference type="PANTHER" id="PTHR43280:SF2">
    <property type="entry name" value="HTH-TYPE TRANSCRIPTIONAL REGULATOR EXSA"/>
    <property type="match status" value="1"/>
</dbReference>
<keyword evidence="1" id="KW-0805">Transcription regulation</keyword>
<feature type="transmembrane region" description="Helical" evidence="5">
    <location>
        <begin position="12"/>
        <end position="38"/>
    </location>
</feature>
<dbReference type="PRINTS" id="PR00032">
    <property type="entry name" value="HTHARAC"/>
</dbReference>
<name>A0A927GXI4_9BACL</name>
<keyword evidence="5" id="KW-1133">Transmembrane helix</keyword>
<dbReference type="InterPro" id="IPR018060">
    <property type="entry name" value="HTH_AraC"/>
</dbReference>
<dbReference type="Gene3D" id="1.10.10.60">
    <property type="entry name" value="Homeodomain-like"/>
    <property type="match status" value="2"/>
</dbReference>
<evidence type="ECO:0000259" key="6">
    <source>
        <dbReference type="PROSITE" id="PS01124"/>
    </source>
</evidence>
<gene>
    <name evidence="7" type="ORF">IDH45_00955</name>
</gene>
<feature type="domain" description="HTH araC/xylS-type" evidence="6">
    <location>
        <begin position="643"/>
        <end position="741"/>
    </location>
</feature>
<dbReference type="AlphaFoldDB" id="A0A927GXI4"/>
<dbReference type="SUPFAM" id="SSF46689">
    <property type="entry name" value="Homeodomain-like"/>
    <property type="match status" value="1"/>
</dbReference>
<keyword evidence="8" id="KW-1185">Reference proteome</keyword>